<evidence type="ECO:0000256" key="4">
    <source>
        <dbReference type="ARBA" id="ARBA00022448"/>
    </source>
</evidence>
<dbReference type="GO" id="GO:0015098">
    <property type="term" value="F:molybdate ion transmembrane transporter activity"/>
    <property type="evidence" value="ECO:0007669"/>
    <property type="project" value="InterPro"/>
</dbReference>
<evidence type="ECO:0000256" key="9">
    <source>
        <dbReference type="ARBA" id="ARBA00023136"/>
    </source>
</evidence>
<dbReference type="GO" id="GO:0005886">
    <property type="term" value="C:plasma membrane"/>
    <property type="evidence" value="ECO:0007669"/>
    <property type="project" value="UniProtKB-SubCell"/>
</dbReference>
<reference evidence="13 14" key="1">
    <citation type="submission" date="2018-06" db="EMBL/GenBank/DDBJ databases">
        <title>Fusarium incarnatum-equiseti species complex species 28.</title>
        <authorList>
            <person name="Gardiner D.M."/>
        </authorList>
    </citation>
    <scope>NUCLEOTIDE SEQUENCE [LARGE SCALE GENOMIC DNA]</scope>
    <source>
        <strain evidence="13 14">FIESC_28</strain>
    </source>
</reference>
<evidence type="ECO:0000256" key="6">
    <source>
        <dbReference type="ARBA" id="ARBA00022692"/>
    </source>
</evidence>
<dbReference type="InterPro" id="IPR008509">
    <property type="entry name" value="MOT2/MFSD5"/>
</dbReference>
<keyword evidence="7 12" id="KW-1133">Transmembrane helix</keyword>
<evidence type="ECO:0000256" key="2">
    <source>
        <dbReference type="ARBA" id="ARBA00004651"/>
    </source>
</evidence>
<evidence type="ECO:0000256" key="8">
    <source>
        <dbReference type="ARBA" id="ARBA00023065"/>
    </source>
</evidence>
<evidence type="ECO:0000256" key="5">
    <source>
        <dbReference type="ARBA" id="ARBA00022475"/>
    </source>
</evidence>
<dbReference type="RefSeq" id="XP_031018868.1">
    <property type="nucleotide sequence ID" value="XM_031156916.1"/>
</dbReference>
<keyword evidence="4" id="KW-0813">Transport</keyword>
<accession>A0A366S4L1</accession>
<dbReference type="GO" id="GO:0006811">
    <property type="term" value="P:monoatomic ion transport"/>
    <property type="evidence" value="ECO:0007669"/>
    <property type="project" value="UniProtKB-KW"/>
</dbReference>
<dbReference type="EMBL" id="QKXC01000058">
    <property type="protein sequence ID" value="RBR24277.1"/>
    <property type="molecule type" value="Genomic_DNA"/>
</dbReference>
<dbReference type="SUPFAM" id="SSF103473">
    <property type="entry name" value="MFS general substrate transporter"/>
    <property type="match status" value="1"/>
</dbReference>
<dbReference type="Pfam" id="PF05631">
    <property type="entry name" value="MFS_5"/>
    <property type="match status" value="1"/>
</dbReference>
<comment type="subcellular location">
    <subcellularLocation>
        <location evidence="2">Cell membrane</location>
        <topology evidence="2">Multi-pass membrane protein</topology>
    </subcellularLocation>
</comment>
<feature type="transmembrane region" description="Helical" evidence="12">
    <location>
        <begin position="101"/>
        <end position="122"/>
    </location>
</feature>
<evidence type="ECO:0000256" key="1">
    <source>
        <dbReference type="ARBA" id="ARBA00003019"/>
    </source>
</evidence>
<dbReference type="OrthoDB" id="263957at2759"/>
<feature type="transmembrane region" description="Helical" evidence="12">
    <location>
        <begin position="6"/>
        <end position="23"/>
    </location>
</feature>
<dbReference type="InterPro" id="IPR036259">
    <property type="entry name" value="MFS_trans_sf"/>
</dbReference>
<evidence type="ECO:0000256" key="7">
    <source>
        <dbReference type="ARBA" id="ARBA00022989"/>
    </source>
</evidence>
<evidence type="ECO:0000256" key="10">
    <source>
        <dbReference type="ARBA" id="ARBA00030646"/>
    </source>
</evidence>
<keyword evidence="9 12" id="KW-0472">Membrane</keyword>
<evidence type="ECO:0000256" key="11">
    <source>
        <dbReference type="ARBA" id="ARBA00032555"/>
    </source>
</evidence>
<sequence length="271" mass="30001">MDSYVITLIISVTLLAAAASWQHKQTSTRLQLIPQTELHQFDIIDNELHDFERDTTADRFYSFRNQFLLVYGLVMAADWLQGSFIYSVYRNTLGLPEPVVASLFATAFSCAGISAIFIGYLVDRWGRNDLRLLYIGRALGGVSTTLLYTAFETWMIAEYYRLGFGHSDRALSATYTSMAILNGFIAMGSGVVAQVAVNLFRSEVAPFVVSIVCLSVAYFIISKSWVENYGSSNIQAWRTGSATGSIKQAISTSLSNLIGKDSPLSLTQDDR</sequence>
<keyword evidence="6 12" id="KW-0812">Transmembrane</keyword>
<evidence type="ECO:0000256" key="3">
    <source>
        <dbReference type="ARBA" id="ARBA00021242"/>
    </source>
</evidence>
<comment type="function">
    <text evidence="1">Mediates high-affinity intracellular uptake of the rare oligo-element molybdenum.</text>
</comment>
<dbReference type="PANTHER" id="PTHR23516:SF1">
    <property type="entry name" value="MOLYBDATE-ANION TRANSPORTER"/>
    <property type="match status" value="1"/>
</dbReference>
<keyword evidence="14" id="KW-1185">Reference proteome</keyword>
<organism evidence="13 14">
    <name type="scientific">Fusarium coffeatum</name>
    <dbReference type="NCBI Taxonomy" id="231269"/>
    <lineage>
        <taxon>Eukaryota</taxon>
        <taxon>Fungi</taxon>
        <taxon>Dikarya</taxon>
        <taxon>Ascomycota</taxon>
        <taxon>Pezizomycotina</taxon>
        <taxon>Sordariomycetes</taxon>
        <taxon>Hypocreomycetidae</taxon>
        <taxon>Hypocreales</taxon>
        <taxon>Nectriaceae</taxon>
        <taxon>Fusarium</taxon>
        <taxon>Fusarium incarnatum-equiseti species complex</taxon>
    </lineage>
</organism>
<proteinExistence type="predicted"/>
<dbReference type="Gene3D" id="1.20.1250.20">
    <property type="entry name" value="MFS general substrate transporter like domains"/>
    <property type="match status" value="1"/>
</dbReference>
<feature type="transmembrane region" description="Helical" evidence="12">
    <location>
        <begin position="204"/>
        <end position="221"/>
    </location>
</feature>
<feature type="transmembrane region" description="Helical" evidence="12">
    <location>
        <begin position="68"/>
        <end position="89"/>
    </location>
</feature>
<protein>
    <recommendedName>
        <fullName evidence="3">Molybdate-anion transporter</fullName>
    </recommendedName>
    <alternativeName>
        <fullName evidence="10">Major facilitator superfamily domain-containing protein 5</fullName>
    </alternativeName>
    <alternativeName>
        <fullName evidence="11">Molybdate transporter 2 homolog</fullName>
    </alternativeName>
</protein>
<evidence type="ECO:0000313" key="14">
    <source>
        <dbReference type="Proteomes" id="UP000253153"/>
    </source>
</evidence>
<dbReference type="PANTHER" id="PTHR23516">
    <property type="entry name" value="SAM (S-ADENOSYL METHIONINE) TRANSPORTER"/>
    <property type="match status" value="1"/>
</dbReference>
<feature type="transmembrane region" description="Helical" evidence="12">
    <location>
        <begin position="177"/>
        <end position="197"/>
    </location>
</feature>
<keyword evidence="5" id="KW-1003">Cell membrane</keyword>
<dbReference type="AlphaFoldDB" id="A0A366S4L1"/>
<feature type="transmembrane region" description="Helical" evidence="12">
    <location>
        <begin position="134"/>
        <end position="157"/>
    </location>
</feature>
<gene>
    <name evidence="13" type="ORF">FIESC28_02767</name>
</gene>
<keyword evidence="8" id="KW-0406">Ion transport</keyword>
<dbReference type="GeneID" id="41992212"/>
<dbReference type="Proteomes" id="UP000253153">
    <property type="component" value="Unassembled WGS sequence"/>
</dbReference>
<evidence type="ECO:0000256" key="12">
    <source>
        <dbReference type="SAM" id="Phobius"/>
    </source>
</evidence>
<evidence type="ECO:0000313" key="13">
    <source>
        <dbReference type="EMBL" id="RBR24277.1"/>
    </source>
</evidence>
<name>A0A366S4L1_9HYPO</name>
<comment type="caution">
    <text evidence="13">The sequence shown here is derived from an EMBL/GenBank/DDBJ whole genome shotgun (WGS) entry which is preliminary data.</text>
</comment>